<dbReference type="Pfam" id="PF14745">
    <property type="entry name" value="WASH-4_N"/>
    <property type="match status" value="1"/>
</dbReference>
<reference evidence="4 5" key="1">
    <citation type="submission" date="2020-08" db="EMBL/GenBank/DDBJ databases">
        <authorList>
            <person name="Hejnol A."/>
        </authorList>
    </citation>
    <scope>NUCLEOTIDE SEQUENCE [LARGE SCALE GENOMIC DNA]</scope>
</reference>
<sequence>MTTLTSDWNDDNVDEGSKRIVGEVQLRKYGLFLEDYAGQLQEIEDALGDHIGNNWDEILDPIGLNWSPVEHISLISLVQTDNKVLNKVVTVLAAMCGEIDFLVKEAEKKFYNTLLVYGEGKHESDDGEAQIQMGRMIPFLQELSSFIKRCYDIMKYTLQQIGALYNGARVSVMTVSAVHFQLVFEHVGSLLRCLITLDEIIESQTILKDHWVLYIRMIKSIKRNPSEFKVEIRNVKPFDKLLSNLESCIFSGTIFTTAISQCFDSNGINVTKNTAFMEEFTGVLKALSQTIEAKLGKSVETDQRLKLVELAGLYALYYELYRQPEKKAFKLIWDAYKLIPSVTLVANVSWYPNEFLLLKIPDLQKIIDKKAKLAVVTSRQNWLQNKLQTLPKEIQALRAQLSAWIVKMNNETEATQNNPLASKLDQKYLLFTQGLVFIWLMNNLARDIINIFVNLQKSIPKQCIIQLCRLFEMIQAAKAMFHRRNMLLSQVGNHMIQHFTYIALTVLVDAKQSFVSDKKYTEQRLDVVSSIVLAENVLKGTPSKQRRDIAKLALSVACRMRVFKEEYYPAIETALHKIKMLVELTDRIKQGSDCSYLYWHCDFLNTYFQDMFEQATAVHNIHYMFGSLSDCVLPLKSAKHVEDPNSLLKLYEKSVINYLEENLMKKVCSAIETDLRLQTHLHLQLDDMNPFRVGLKDLSVFVRLMPIRFMDRLISIKTYVEHYLNTTFYNLTTIALHDWKTYADMKNLAYQRYNLNLIETYLPSQTLEQGLDVLEIMRNIHVFVSSYAYNLNNQIFVEKNSNNKHLNTINIRHIANSIRTHGTGIMNTTINFTYQFLRKKFFTFSQFMYDEHIKSRLIKDWRYFKENHLNNDQTYPFERAEKFNKGIRKLGLSKDGLSYLDQFRLLITQIGNAMGYIRMIRSGGLHCCSSAISFIPDLEDIVNFEEFVKEDNLSTETQKAAKIVDVVIENLTKNFSEGTEYFKMLVDVFAPEFRSTKNKHLSNFFVIVPPLALNYVENSISCKEKLSKKNKEGAAFTDDGFAMGVAYILKLLNQYSEFDSLHWFSGVRSKYTQEKQQIQEKLRTGKIEESLKQTYTLTLKRLDVYQQEFDLLYYSHSSARIFFGADMDKDEKKMPLFISGREYSETTVESISAFYEEYSSLRKAADEFTSQDQFVVKPNNLLYVCQAEYATIIPNEQIKFVGSSDATTCHIFTIRHTGSGITGFSHLDGNSTKKIINILISSVSNLSKGYPDGRLECYIVGGFLDGTNSSANLSMSIIDSLSKSTENIYLELCAVTPLNDCIKDEIHYPIVYGAFVDLKSGKIMPATFQNKEPDIDLRTAKHFKVHTPANIYNTETGEMIIDPFSWSTDDSLIRVLSWPKKCIRRYLSTSPNQELPDFEDHILRGVKILLKSPNEIFPNQQSRKYQMVNDLWKLQD</sequence>
<dbReference type="GO" id="GO:0007032">
    <property type="term" value="P:endosome organization"/>
    <property type="evidence" value="ECO:0007669"/>
    <property type="project" value="TreeGrafter"/>
</dbReference>
<proteinExistence type="predicted"/>
<organism evidence="4 5">
    <name type="scientific">Dimorphilus gyrociliatus</name>
    <dbReference type="NCBI Taxonomy" id="2664684"/>
    <lineage>
        <taxon>Eukaryota</taxon>
        <taxon>Metazoa</taxon>
        <taxon>Spiralia</taxon>
        <taxon>Lophotrochozoa</taxon>
        <taxon>Annelida</taxon>
        <taxon>Polychaeta</taxon>
        <taxon>Polychaeta incertae sedis</taxon>
        <taxon>Dinophilidae</taxon>
        <taxon>Dimorphilus</taxon>
    </lineage>
</organism>
<dbReference type="GO" id="GO:0005768">
    <property type="term" value="C:endosome"/>
    <property type="evidence" value="ECO:0007669"/>
    <property type="project" value="TreeGrafter"/>
</dbReference>
<dbReference type="GO" id="GO:0008418">
    <property type="term" value="F:protein-N-terminal asparagine amidohydrolase activity"/>
    <property type="evidence" value="ECO:0007669"/>
    <property type="project" value="InterPro"/>
</dbReference>
<dbReference type="InterPro" id="IPR028191">
    <property type="entry name" value="WASH-4_N"/>
</dbReference>
<dbReference type="GO" id="GO:0016197">
    <property type="term" value="P:endosomal transport"/>
    <property type="evidence" value="ECO:0007669"/>
    <property type="project" value="TreeGrafter"/>
</dbReference>
<keyword evidence="5" id="KW-1185">Reference proteome</keyword>
<evidence type="ECO:0000259" key="2">
    <source>
        <dbReference type="Pfam" id="PF14745"/>
    </source>
</evidence>
<dbReference type="Pfam" id="PF14736">
    <property type="entry name" value="N_Asn_amidohyd"/>
    <property type="match status" value="1"/>
</dbReference>
<dbReference type="EMBL" id="CAJFCJ010000019">
    <property type="protein sequence ID" value="CAD5123366.1"/>
    <property type="molecule type" value="Genomic_DNA"/>
</dbReference>
<name>A0A7I8W4A3_9ANNE</name>
<feature type="domain" description="WASH complex subunit 7 central" evidence="1">
    <location>
        <begin position="596"/>
        <end position="939"/>
    </location>
</feature>
<dbReference type="InterPro" id="IPR026750">
    <property type="entry name" value="NTAN1"/>
</dbReference>
<evidence type="ECO:0000313" key="4">
    <source>
        <dbReference type="EMBL" id="CAD5123366.1"/>
    </source>
</evidence>
<feature type="domain" description="WASH complex subunit 7 C-terminal" evidence="3">
    <location>
        <begin position="957"/>
        <end position="1123"/>
    </location>
</feature>
<dbReference type="Pfam" id="PF14746">
    <property type="entry name" value="WASH-7_C"/>
    <property type="match status" value="1"/>
</dbReference>
<protein>
    <submittedName>
        <fullName evidence="4">DgyrCDS11723</fullName>
    </submittedName>
</protein>
<dbReference type="PANTHER" id="PTHR31409">
    <property type="entry name" value="WASH COMPLEX SUBUNIT 4"/>
    <property type="match status" value="1"/>
</dbReference>
<evidence type="ECO:0000313" key="5">
    <source>
        <dbReference type="Proteomes" id="UP000549394"/>
    </source>
</evidence>
<evidence type="ECO:0000259" key="3">
    <source>
        <dbReference type="Pfam" id="PF14746"/>
    </source>
</evidence>
<feature type="domain" description="WASH complex subunit 4 N-terminal" evidence="2">
    <location>
        <begin position="30"/>
        <end position="595"/>
    </location>
</feature>
<dbReference type="Proteomes" id="UP000549394">
    <property type="component" value="Unassembled WGS sequence"/>
</dbReference>
<dbReference type="InterPro" id="IPR027307">
    <property type="entry name" value="WASH7"/>
</dbReference>
<evidence type="ECO:0000259" key="1">
    <source>
        <dbReference type="Pfam" id="PF14744"/>
    </source>
</evidence>
<dbReference type="GO" id="GO:0071203">
    <property type="term" value="C:WASH complex"/>
    <property type="evidence" value="ECO:0007669"/>
    <property type="project" value="InterPro"/>
</dbReference>
<dbReference type="OrthoDB" id="10261210at2759"/>
<dbReference type="Pfam" id="PF14744">
    <property type="entry name" value="WASH-7_mid"/>
    <property type="match status" value="1"/>
</dbReference>
<comment type="caution">
    <text evidence="4">The sequence shown here is derived from an EMBL/GenBank/DDBJ whole genome shotgun (WGS) entry which is preliminary data.</text>
</comment>
<dbReference type="InterPro" id="IPR028282">
    <property type="entry name" value="WASH-7_central"/>
</dbReference>
<dbReference type="PANTHER" id="PTHR31409:SF0">
    <property type="entry name" value="WASH COMPLEX SUBUNIT 4"/>
    <property type="match status" value="1"/>
</dbReference>
<gene>
    <name evidence="4" type="ORF">DGYR_LOCUS11051</name>
</gene>
<dbReference type="InterPro" id="IPR028283">
    <property type="entry name" value="WASH-7_C"/>
</dbReference>
<accession>A0A7I8W4A3</accession>